<evidence type="ECO:0000313" key="2">
    <source>
        <dbReference type="EMBL" id="NMM61353.1"/>
    </source>
</evidence>
<comment type="caution">
    <text evidence="2">The sequence shown here is derived from an EMBL/GenBank/DDBJ whole genome shotgun (WGS) entry which is preliminary data.</text>
</comment>
<proteinExistence type="predicted"/>
<keyword evidence="3" id="KW-1185">Reference proteome</keyword>
<dbReference type="EMBL" id="JABBNI010000004">
    <property type="protein sequence ID" value="NMM61353.1"/>
    <property type="molecule type" value="Genomic_DNA"/>
</dbReference>
<name>A0A7Y0HN85_9CLOT</name>
<protein>
    <submittedName>
        <fullName evidence="2">Uncharacterized protein</fullName>
    </submittedName>
</protein>
<dbReference type="AlphaFoldDB" id="A0A7Y0HN85"/>
<evidence type="ECO:0000313" key="3">
    <source>
        <dbReference type="Proteomes" id="UP000537131"/>
    </source>
</evidence>
<sequence>MKLDLNMEEIKSIQALLISRINDLRDKIVDEEDKEEELKEVIRNYKRLVKKIESQI</sequence>
<organism evidence="2 3">
    <name type="scientific">Clostridium muellerianum</name>
    <dbReference type="NCBI Taxonomy" id="2716538"/>
    <lineage>
        <taxon>Bacteria</taxon>
        <taxon>Bacillati</taxon>
        <taxon>Bacillota</taxon>
        <taxon>Clostridia</taxon>
        <taxon>Eubacteriales</taxon>
        <taxon>Clostridiaceae</taxon>
        <taxon>Clostridium</taxon>
    </lineage>
</organism>
<evidence type="ECO:0000256" key="1">
    <source>
        <dbReference type="SAM" id="Coils"/>
    </source>
</evidence>
<feature type="coiled-coil region" evidence="1">
    <location>
        <begin position="21"/>
        <end position="55"/>
    </location>
</feature>
<dbReference type="RefSeq" id="WP_169295960.1">
    <property type="nucleotide sequence ID" value="NZ_JABBNI010000004.1"/>
</dbReference>
<accession>A0A7Y0HN85</accession>
<dbReference type="Proteomes" id="UP000537131">
    <property type="component" value="Unassembled WGS sequence"/>
</dbReference>
<gene>
    <name evidence="2" type="ORF">HBE96_01290</name>
</gene>
<keyword evidence="1" id="KW-0175">Coiled coil</keyword>
<reference evidence="2 3" key="1">
    <citation type="submission" date="2020-06" db="EMBL/GenBank/DDBJ databases">
        <title>Complete Genome Sequence of Clostridium muelleri sp. nov. P21T, an Acid-Alcohol Producing Acetogen Isolated from Old Hay.</title>
        <authorList>
            <person name="Duncan K.E."/>
            <person name="Tanner R.S."/>
        </authorList>
    </citation>
    <scope>NUCLEOTIDE SEQUENCE [LARGE SCALE GENOMIC DNA]</scope>
    <source>
        <strain evidence="2 3">P21</strain>
    </source>
</reference>